<reference evidence="1 2" key="2">
    <citation type="submission" date="2019-04" db="EMBL/GenBank/DDBJ databases">
        <title>The genome sequence of big-headed turtle.</title>
        <authorList>
            <person name="Gong S."/>
        </authorList>
    </citation>
    <scope>NUCLEOTIDE SEQUENCE [LARGE SCALE GENOMIC DNA]</scope>
    <source>
        <strain evidence="1">DO16091913</strain>
        <tissue evidence="1">Muscle</tissue>
    </source>
</reference>
<keyword evidence="2" id="KW-1185">Reference proteome</keyword>
<dbReference type="Proteomes" id="UP000297703">
    <property type="component" value="Unassembled WGS sequence"/>
</dbReference>
<protein>
    <submittedName>
        <fullName evidence="1">E3 ubiquitin-protein ligase MIB2</fullName>
    </submittedName>
</protein>
<evidence type="ECO:0000313" key="1">
    <source>
        <dbReference type="EMBL" id="TFK14181.1"/>
    </source>
</evidence>
<dbReference type="EMBL" id="QXTE01000013">
    <property type="protein sequence ID" value="TFK14181.1"/>
    <property type="molecule type" value="Genomic_DNA"/>
</dbReference>
<accession>A0A4D9ES13</accession>
<evidence type="ECO:0000313" key="2">
    <source>
        <dbReference type="Proteomes" id="UP000297703"/>
    </source>
</evidence>
<proteinExistence type="predicted"/>
<dbReference type="AlphaFoldDB" id="A0A4D9ES13"/>
<comment type="caution">
    <text evidence="1">The sequence shown here is derived from an EMBL/GenBank/DDBJ whole genome shotgun (WGS) entry which is preliminary data.</text>
</comment>
<sequence length="102" mass="11915">MYLSPNMGISFKWQKCNNQDTKNKHLSGCEIFSKPLVSCPSLRHPLNFIIEMKLWYLKERCFVCITQQKCCIQFHNMDTYSHPPIALGHLNYLFTLNGKNSS</sequence>
<reference evidence="1 2" key="1">
    <citation type="submission" date="2019-04" db="EMBL/GenBank/DDBJ databases">
        <title>Draft genome of the big-headed turtle Platysternon megacephalum.</title>
        <authorList>
            <person name="Gong S."/>
        </authorList>
    </citation>
    <scope>NUCLEOTIDE SEQUENCE [LARGE SCALE GENOMIC DNA]</scope>
    <source>
        <strain evidence="1">DO16091913</strain>
        <tissue evidence="1">Muscle</tissue>
    </source>
</reference>
<organism evidence="1 2">
    <name type="scientific">Platysternon megacephalum</name>
    <name type="common">big-headed turtle</name>
    <dbReference type="NCBI Taxonomy" id="55544"/>
    <lineage>
        <taxon>Eukaryota</taxon>
        <taxon>Metazoa</taxon>
        <taxon>Chordata</taxon>
        <taxon>Craniata</taxon>
        <taxon>Vertebrata</taxon>
        <taxon>Euteleostomi</taxon>
        <taxon>Archelosauria</taxon>
        <taxon>Testudinata</taxon>
        <taxon>Testudines</taxon>
        <taxon>Cryptodira</taxon>
        <taxon>Durocryptodira</taxon>
        <taxon>Testudinoidea</taxon>
        <taxon>Platysternidae</taxon>
        <taxon>Platysternon</taxon>
    </lineage>
</organism>
<name>A0A4D9ES13_9SAUR</name>
<gene>
    <name evidence="1" type="ORF">DR999_PMT02629</name>
</gene>